<comment type="caution">
    <text evidence="7">The sequence shown here is derived from an EMBL/GenBank/DDBJ whole genome shotgun (WGS) entry which is preliminary data.</text>
</comment>
<evidence type="ECO:0000313" key="8">
    <source>
        <dbReference type="Proteomes" id="UP000559987"/>
    </source>
</evidence>
<evidence type="ECO:0000256" key="4">
    <source>
        <dbReference type="ARBA" id="ARBA00023136"/>
    </source>
</evidence>
<name>A0A839UGH2_9GAMM</name>
<proteinExistence type="predicted"/>
<dbReference type="GO" id="GO:0005886">
    <property type="term" value="C:plasma membrane"/>
    <property type="evidence" value="ECO:0007669"/>
    <property type="project" value="InterPro"/>
</dbReference>
<keyword evidence="3 5" id="KW-1133">Transmembrane helix</keyword>
<keyword evidence="8" id="KW-1185">Reference proteome</keyword>
<evidence type="ECO:0000259" key="6">
    <source>
        <dbReference type="Pfam" id="PF04357"/>
    </source>
</evidence>
<dbReference type="PANTHER" id="PTHR36985:SF1">
    <property type="entry name" value="TRANSLOCATION AND ASSEMBLY MODULE SUBUNIT TAMB"/>
    <property type="match status" value="1"/>
</dbReference>
<evidence type="ECO:0000256" key="5">
    <source>
        <dbReference type="SAM" id="Phobius"/>
    </source>
</evidence>
<dbReference type="GO" id="GO:0009306">
    <property type="term" value="P:protein secretion"/>
    <property type="evidence" value="ECO:0007669"/>
    <property type="project" value="InterPro"/>
</dbReference>
<accession>A0A839UGH2</accession>
<evidence type="ECO:0000256" key="3">
    <source>
        <dbReference type="ARBA" id="ARBA00022989"/>
    </source>
</evidence>
<dbReference type="RefSeq" id="WP_183907617.1">
    <property type="nucleotide sequence ID" value="NZ_JACHXZ010000001.1"/>
</dbReference>
<dbReference type="PANTHER" id="PTHR36985">
    <property type="entry name" value="TRANSLOCATION AND ASSEMBLY MODULE SUBUNIT TAMB"/>
    <property type="match status" value="1"/>
</dbReference>
<dbReference type="AlphaFoldDB" id="A0A839UGH2"/>
<evidence type="ECO:0000256" key="1">
    <source>
        <dbReference type="ARBA" id="ARBA00004167"/>
    </source>
</evidence>
<dbReference type="Proteomes" id="UP000559987">
    <property type="component" value="Unassembled WGS sequence"/>
</dbReference>
<keyword evidence="4 5" id="KW-0472">Membrane</keyword>
<comment type="subcellular location">
    <subcellularLocation>
        <location evidence="1">Membrane</location>
        <topology evidence="1">Single-pass membrane protein</topology>
    </subcellularLocation>
</comment>
<keyword evidence="2 5" id="KW-0812">Transmembrane</keyword>
<protein>
    <submittedName>
        <fullName evidence="7">Translocation and assembly module TamB</fullName>
    </submittedName>
</protein>
<dbReference type="Pfam" id="PF04357">
    <property type="entry name" value="TamB"/>
    <property type="match status" value="1"/>
</dbReference>
<sequence length="1192" mass="127406">MVLLKRIGFYVSGAVSVLLALAFLCLGWLLFTESGARWSLQRLLPLAPVSIQYYDLTGTLWRGLRLRQLTVSASDDALGFERITAAEVAYRWQPLALMSGRLVFEQLALRDVEVLLSEAPAGADSPPALPAFSMPMHVDLRRLHTQAVRLVRAGETQELPDLQLRLVAQGEDVLISRLRFQWESVDYALSARAQFAEILTLRAEVTSHGINADAQCRSAAPWDCSANLRWVEFSHPLTGEFLSPSGELALTLRGDTLDVVGEADLAWPLAAAPIDTRLRLAAAVDFASSAMTVSRLEGGFAGGQVQASGQLRWAQDFDLEARVATQGLSLAQWLPPALSESKAQLTSQLTLHSGAQGVNLLWAIDQMQLNFGARPIAGRATFNLQPTGMSLSDVSLTSAGGSLTGDFYYGDDEALTMAAVLDATDLASIVPELSGRLKVAVDADGTLSAPSVRLKAEGAGLAVAQWQAASLHMEAQVQAQAPDTADWVARAKGIQLDQLDLKAQGLAYAGDPLGEINLRASGNARAHKLAVTGHWQPDAVTLEQLALSGAMDLPADAADGAALLAALQWRPKLESLVIHDPWLAEPWRLAAPARGQVGESSLTWQALCLKRAKAKVCWDALELQNWQTLTARGRVAGVYLDRARSFAPELHDSLPPGWELRGEATADWQLALSVPPGAPLSLNMDASLALKGAGLRLLEGDETALDLPVEAFRLRIAGTEKLLEAKGNATLAENQQLQLSAQASDWLTAERAGSGRLVGNLQQLTYLQPFVPSVQELAGRAEVDLSFSLAAGANEPLYDGRMVLADVGMLVPAAGTRLQDWRLLVEAAKGDLLVSGGGLLGGGAATINGDIKADHGGAGPVFNARLHITGDDLGLIELPDVRLRASPDLTLVGNGRRWHLAGDVLVENSSVVLQELPEAAAEVSEDARVYGDEAETTPRRSLLLFTSDVGLQLGEAVRFEGFGLTTSVDGSLRFTRDENRTNQMQGVLGLPEGRFRSYGQKLDIKNGRIIFSGPVDNPVLDVRAARKVEDVEAGIWLTGTAKFPKTELYSTPSMSEADILAYIVSGKPISQSGQGDVVDMQAAALSLGLKQALPLLQRIGGQFGLSDISIEEASNGDSSIAAGKRLSDRLYVKYVYGLLGSAGNFILQYKLSDQLTLETSSGTTQAIDITYNWASTPPTPAESSAELKATDD</sequence>
<dbReference type="EMBL" id="JACHXZ010000001">
    <property type="protein sequence ID" value="MBB3167144.1"/>
    <property type="molecule type" value="Genomic_DNA"/>
</dbReference>
<reference evidence="7 8" key="1">
    <citation type="submission" date="2020-08" db="EMBL/GenBank/DDBJ databases">
        <title>Genomic Encyclopedia of Type Strains, Phase III (KMG-III): the genomes of soil and plant-associated and newly described type strains.</title>
        <authorList>
            <person name="Whitman W."/>
        </authorList>
    </citation>
    <scope>NUCLEOTIDE SEQUENCE [LARGE SCALE GENOMIC DNA]</scope>
    <source>
        <strain evidence="7 8">CECT 8571</strain>
    </source>
</reference>
<evidence type="ECO:0000313" key="7">
    <source>
        <dbReference type="EMBL" id="MBB3167144.1"/>
    </source>
</evidence>
<feature type="transmembrane region" description="Helical" evidence="5">
    <location>
        <begin position="7"/>
        <end position="31"/>
    </location>
</feature>
<organism evidence="7 8">
    <name type="scientific">Simiduia aestuariiviva</name>
    <dbReference type="NCBI Taxonomy" id="1510459"/>
    <lineage>
        <taxon>Bacteria</taxon>
        <taxon>Pseudomonadati</taxon>
        <taxon>Pseudomonadota</taxon>
        <taxon>Gammaproteobacteria</taxon>
        <taxon>Cellvibrionales</taxon>
        <taxon>Cellvibrionaceae</taxon>
        <taxon>Simiduia</taxon>
    </lineage>
</organism>
<dbReference type="InterPro" id="IPR007452">
    <property type="entry name" value="TamB_C"/>
</dbReference>
<feature type="domain" description="Translocation and assembly module TamB C-terminal" evidence="6">
    <location>
        <begin position="841"/>
        <end position="1173"/>
    </location>
</feature>
<gene>
    <name evidence="7" type="ORF">FHS30_000320</name>
</gene>
<dbReference type="GO" id="GO:0097347">
    <property type="term" value="C:TAM protein secretion complex"/>
    <property type="evidence" value="ECO:0007669"/>
    <property type="project" value="TreeGrafter"/>
</dbReference>
<evidence type="ECO:0000256" key="2">
    <source>
        <dbReference type="ARBA" id="ARBA00022692"/>
    </source>
</evidence>